<comment type="caution">
    <text evidence="2">The sequence shown here is derived from an EMBL/GenBank/DDBJ whole genome shotgun (WGS) entry which is preliminary data.</text>
</comment>
<organism evidence="2 3">
    <name type="scientific">Crotalaria pallida</name>
    <name type="common">Smooth rattlebox</name>
    <name type="synonym">Crotalaria striata</name>
    <dbReference type="NCBI Taxonomy" id="3830"/>
    <lineage>
        <taxon>Eukaryota</taxon>
        <taxon>Viridiplantae</taxon>
        <taxon>Streptophyta</taxon>
        <taxon>Embryophyta</taxon>
        <taxon>Tracheophyta</taxon>
        <taxon>Spermatophyta</taxon>
        <taxon>Magnoliopsida</taxon>
        <taxon>eudicotyledons</taxon>
        <taxon>Gunneridae</taxon>
        <taxon>Pentapetalae</taxon>
        <taxon>rosids</taxon>
        <taxon>fabids</taxon>
        <taxon>Fabales</taxon>
        <taxon>Fabaceae</taxon>
        <taxon>Papilionoideae</taxon>
        <taxon>50 kb inversion clade</taxon>
        <taxon>genistoids sensu lato</taxon>
        <taxon>core genistoids</taxon>
        <taxon>Crotalarieae</taxon>
        <taxon>Crotalaria</taxon>
    </lineage>
</organism>
<accession>A0AAN9ED53</accession>
<feature type="compositionally biased region" description="Basic and acidic residues" evidence="1">
    <location>
        <begin position="304"/>
        <end position="325"/>
    </location>
</feature>
<protein>
    <submittedName>
        <fullName evidence="2">Uncharacterized protein</fullName>
    </submittedName>
</protein>
<reference evidence="2 3" key="1">
    <citation type="submission" date="2024-01" db="EMBL/GenBank/DDBJ databases">
        <title>The genomes of 5 underutilized Papilionoideae crops provide insights into root nodulation and disease resistanc.</title>
        <authorList>
            <person name="Yuan L."/>
        </authorList>
    </citation>
    <scope>NUCLEOTIDE SEQUENCE [LARGE SCALE GENOMIC DNA]</scope>
    <source>
        <strain evidence="2">ZHUSHIDOU_FW_LH</strain>
        <tissue evidence="2">Leaf</tissue>
    </source>
</reference>
<evidence type="ECO:0000256" key="1">
    <source>
        <dbReference type="SAM" id="MobiDB-lite"/>
    </source>
</evidence>
<proteinExistence type="predicted"/>
<evidence type="ECO:0000313" key="2">
    <source>
        <dbReference type="EMBL" id="KAK7255302.1"/>
    </source>
</evidence>
<feature type="region of interest" description="Disordered" evidence="1">
    <location>
        <begin position="304"/>
        <end position="370"/>
    </location>
</feature>
<gene>
    <name evidence="2" type="ORF">RIF29_28709</name>
</gene>
<dbReference type="EMBL" id="JAYWIO010000006">
    <property type="protein sequence ID" value="KAK7255302.1"/>
    <property type="molecule type" value="Genomic_DNA"/>
</dbReference>
<evidence type="ECO:0000313" key="3">
    <source>
        <dbReference type="Proteomes" id="UP001372338"/>
    </source>
</evidence>
<keyword evidence="3" id="KW-1185">Reference proteome</keyword>
<dbReference type="AlphaFoldDB" id="A0AAN9ED53"/>
<dbReference type="Proteomes" id="UP001372338">
    <property type="component" value="Unassembled WGS sequence"/>
</dbReference>
<sequence length="435" mass="50732">MTLEIQDRVAYYANNPKSKFFALSLKQEDREKKEALLIHFKSISSCPDSTHILRGLFTMGGEEMKVDLPEGDEVDFLIYEKGIPLRYFVPIYNECHCSHPKYNHCHRCFEEDIIAYFDRLRDILVGLHNLHNRHEMCHGNIVNDEDSLVVCGELGKLSSIVGCSTEGKCTDPEHKLKDLKAIKNVVEKHLGNDLPNRFKFFLDLISREESKYFKCETPSRIIRDHPIWGSAGNRLQARLRVYNCVERLRFRKDSNAKIDGYVCFTEKCRVYQVNLPKVNWQELVKGCGNEDLIKALNIHNKLKKEAADKKREGEEAADRKDHERQQQPARVILKRRREEGIQKKPASPIANETAIRDKQHSSGVHSEQIESHIVNDQREQILEYFRFGRNVESHRFKFGKYRERIEDSLEGIWPNFMTIVYDIVISSLHDPSHLI</sequence>
<name>A0AAN9ED53_CROPI</name>